<dbReference type="SMART" id="SM00898">
    <property type="entry name" value="Fapy_DNA_glyco"/>
    <property type="match status" value="1"/>
</dbReference>
<feature type="active site" description="Proton donor; for delta-elimination activity" evidence="15">
    <location>
        <position position="260"/>
    </location>
</feature>
<evidence type="ECO:0000256" key="3">
    <source>
        <dbReference type="ARBA" id="ARBA00011245"/>
    </source>
</evidence>
<dbReference type="NCBIfam" id="TIGR00577">
    <property type="entry name" value="fpg"/>
    <property type="match status" value="1"/>
</dbReference>
<dbReference type="GO" id="GO:0008270">
    <property type="term" value="F:zinc ion binding"/>
    <property type="evidence" value="ECO:0007669"/>
    <property type="project" value="UniProtKB-UniRule"/>
</dbReference>
<evidence type="ECO:0000256" key="9">
    <source>
        <dbReference type="ARBA" id="ARBA00023125"/>
    </source>
</evidence>
<dbReference type="GO" id="GO:0003684">
    <property type="term" value="F:damaged DNA binding"/>
    <property type="evidence" value="ECO:0007669"/>
    <property type="project" value="InterPro"/>
</dbReference>
<keyword evidence="6 15" id="KW-0863">Zinc-finger</keyword>
<dbReference type="EC" id="4.2.99.18" evidence="15"/>
<keyword evidence="8 15" id="KW-0862">Zinc</keyword>
<comment type="catalytic activity">
    <reaction evidence="1 15">
        <text>Hydrolysis of DNA containing ring-opened 7-methylguanine residues, releasing 2,6-diamino-4-hydroxy-5-(N-methyl)formamidopyrimidine.</text>
        <dbReference type="EC" id="3.2.2.23"/>
    </reaction>
</comment>
<feature type="active site" description="Proton donor; for beta-elimination activity" evidence="15">
    <location>
        <position position="58"/>
    </location>
</feature>
<dbReference type="SUPFAM" id="SSF46946">
    <property type="entry name" value="S13-like H2TH domain"/>
    <property type="match status" value="1"/>
</dbReference>
<evidence type="ECO:0000256" key="13">
    <source>
        <dbReference type="ARBA" id="ARBA00023295"/>
    </source>
</evidence>
<evidence type="ECO:0000256" key="1">
    <source>
        <dbReference type="ARBA" id="ARBA00001668"/>
    </source>
</evidence>
<dbReference type="InterPro" id="IPR000214">
    <property type="entry name" value="Znf_DNA_glyclase/AP_lyase"/>
</dbReference>
<sequence length="270" mass="29981">MPELPEVETTRRGIAPHVEQRRVTALEVRQPRLRWPVPDQLPQWVVGDRVISIERRAKYLLFKFARGTLIVHLGMSGSLRILPCGASIGKHDHVDMQLDSGQLMRLTDPRRFGAVLWQENGTLHPLLASLGPEPLSEAFDAEYLQRCCRGRRTAIKALIMNADVVVGVGNIYANEALHNAGIDPRRAAGRISAARLERLVAAIKRVLAAAIEQGGTTLRDFVGGDGKPGYFKQELHVYGRAGEPCHQCGEILSEVKLGQRSTVFCRQCQR</sequence>
<dbReference type="GO" id="GO:0034039">
    <property type="term" value="F:8-oxo-7,8-dihydroguanine DNA N-glycosylase activity"/>
    <property type="evidence" value="ECO:0007669"/>
    <property type="project" value="TreeGrafter"/>
</dbReference>
<dbReference type="PANTHER" id="PTHR22993:SF9">
    <property type="entry name" value="FORMAMIDOPYRIMIDINE-DNA GLYCOSYLASE"/>
    <property type="match status" value="1"/>
</dbReference>
<evidence type="ECO:0000256" key="15">
    <source>
        <dbReference type="HAMAP-Rule" id="MF_00103"/>
    </source>
</evidence>
<feature type="active site" description="Proton donor" evidence="15">
    <location>
        <position position="3"/>
    </location>
</feature>
<keyword evidence="13 15" id="KW-0326">Glycosidase</keyword>
<organism evidence="18 19">
    <name type="scientific">Marinobacterium marinum</name>
    <dbReference type="NCBI Taxonomy" id="2756129"/>
    <lineage>
        <taxon>Bacteria</taxon>
        <taxon>Pseudomonadati</taxon>
        <taxon>Pseudomonadota</taxon>
        <taxon>Gammaproteobacteria</taxon>
        <taxon>Oceanospirillales</taxon>
        <taxon>Oceanospirillaceae</taxon>
        <taxon>Marinobacterium</taxon>
    </lineage>
</organism>
<comment type="catalytic activity">
    <reaction evidence="14 15">
        <text>2'-deoxyribonucleotide-(2'-deoxyribose 5'-phosphate)-2'-deoxyribonucleotide-DNA = a 3'-end 2'-deoxyribonucleotide-(2,3-dehydro-2,3-deoxyribose 5'-phosphate)-DNA + a 5'-end 5'-phospho-2'-deoxyribonucleoside-DNA + H(+)</text>
        <dbReference type="Rhea" id="RHEA:66592"/>
        <dbReference type="Rhea" id="RHEA-COMP:13180"/>
        <dbReference type="Rhea" id="RHEA-COMP:16897"/>
        <dbReference type="Rhea" id="RHEA-COMP:17067"/>
        <dbReference type="ChEBI" id="CHEBI:15378"/>
        <dbReference type="ChEBI" id="CHEBI:136412"/>
        <dbReference type="ChEBI" id="CHEBI:157695"/>
        <dbReference type="ChEBI" id="CHEBI:167181"/>
        <dbReference type="EC" id="4.2.99.18"/>
    </reaction>
</comment>
<keyword evidence="4 15" id="KW-0479">Metal-binding</keyword>
<comment type="cofactor">
    <cofactor evidence="15">
        <name>Zn(2+)</name>
        <dbReference type="ChEBI" id="CHEBI:29105"/>
    </cofactor>
    <text evidence="15">Binds 1 zinc ion per subunit.</text>
</comment>
<dbReference type="InterPro" id="IPR010979">
    <property type="entry name" value="Ribosomal_uS13-like_H2TH"/>
</dbReference>
<feature type="binding site" evidence="15">
    <location>
        <position position="151"/>
    </location>
    <ligand>
        <name>DNA</name>
        <dbReference type="ChEBI" id="CHEBI:16991"/>
    </ligand>
</feature>
<protein>
    <recommendedName>
        <fullName evidence="15">Formamidopyrimidine-DNA glycosylase</fullName>
        <shortName evidence="15">Fapy-DNA glycosylase</shortName>
        <ecNumber evidence="15">3.2.2.23</ecNumber>
    </recommendedName>
    <alternativeName>
        <fullName evidence="15">DNA-(apurinic or apyrimidinic site) lyase MutM</fullName>
        <shortName evidence="15">AP lyase MutM</shortName>
        <ecNumber evidence="15">4.2.99.18</ecNumber>
    </alternativeName>
</protein>
<dbReference type="EC" id="3.2.2.23" evidence="15"/>
<evidence type="ECO:0000313" key="19">
    <source>
        <dbReference type="Proteomes" id="UP000538931"/>
    </source>
</evidence>
<feature type="domain" description="Formamidopyrimidine-DNA glycosylase catalytic" evidence="17">
    <location>
        <begin position="2"/>
        <end position="113"/>
    </location>
</feature>
<feature type="active site" description="Schiff-base intermediate with DNA" evidence="15">
    <location>
        <position position="2"/>
    </location>
</feature>
<dbReference type="Pfam" id="PF06831">
    <property type="entry name" value="H2TH"/>
    <property type="match status" value="1"/>
</dbReference>
<dbReference type="PROSITE" id="PS51066">
    <property type="entry name" value="ZF_FPG_2"/>
    <property type="match status" value="1"/>
</dbReference>
<dbReference type="GO" id="GO:0006284">
    <property type="term" value="P:base-excision repair"/>
    <property type="evidence" value="ECO:0007669"/>
    <property type="project" value="InterPro"/>
</dbReference>
<evidence type="ECO:0000259" key="16">
    <source>
        <dbReference type="PROSITE" id="PS51066"/>
    </source>
</evidence>
<evidence type="ECO:0000256" key="4">
    <source>
        <dbReference type="ARBA" id="ARBA00022723"/>
    </source>
</evidence>
<keyword evidence="11 15" id="KW-0456">Lyase</keyword>
<evidence type="ECO:0000256" key="11">
    <source>
        <dbReference type="ARBA" id="ARBA00023239"/>
    </source>
</evidence>
<evidence type="ECO:0000256" key="12">
    <source>
        <dbReference type="ARBA" id="ARBA00023268"/>
    </source>
</evidence>
<comment type="similarity">
    <text evidence="2 15">Belongs to the FPG family.</text>
</comment>
<evidence type="ECO:0000256" key="10">
    <source>
        <dbReference type="ARBA" id="ARBA00023204"/>
    </source>
</evidence>
<name>A0A7W1X0H0_9GAMM</name>
<dbReference type="EMBL" id="JACEMT010000055">
    <property type="protein sequence ID" value="MBA4503567.1"/>
    <property type="molecule type" value="Genomic_DNA"/>
</dbReference>
<dbReference type="AlphaFoldDB" id="A0A7W1X0H0"/>
<dbReference type="PROSITE" id="PS51068">
    <property type="entry name" value="FPG_CAT"/>
    <property type="match status" value="1"/>
</dbReference>
<keyword evidence="5 15" id="KW-0227">DNA damage</keyword>
<dbReference type="Gene3D" id="1.10.8.50">
    <property type="match status" value="1"/>
</dbReference>
<dbReference type="InterPro" id="IPR020629">
    <property type="entry name" value="FPG_Glyclase"/>
</dbReference>
<evidence type="ECO:0000256" key="8">
    <source>
        <dbReference type="ARBA" id="ARBA00022833"/>
    </source>
</evidence>
<comment type="function">
    <text evidence="15">Involved in base excision repair of DNA damaged by oxidation or by mutagenic agents. Acts as DNA glycosylase that recognizes and removes damaged bases. Has a preference for oxidized purines, such as 7,8-dihydro-8-oxoguanine (8-oxoG). Has AP (apurinic/apyrimidinic) lyase activity and introduces nicks in the DNA strand. Cleaves the DNA backbone by beta-delta elimination to generate a single-strand break at the site of the removed base with both 3'- and 5'-phosphates.</text>
</comment>
<evidence type="ECO:0000256" key="7">
    <source>
        <dbReference type="ARBA" id="ARBA00022801"/>
    </source>
</evidence>
<dbReference type="InterPro" id="IPR012319">
    <property type="entry name" value="FPG_cat"/>
</dbReference>
<comment type="caution">
    <text evidence="18">The sequence shown here is derived from an EMBL/GenBank/DDBJ whole genome shotgun (WGS) entry which is preliminary data.</text>
</comment>
<keyword evidence="12 15" id="KW-0511">Multifunctional enzyme</keyword>
<dbReference type="SMART" id="SM01232">
    <property type="entry name" value="H2TH"/>
    <property type="match status" value="1"/>
</dbReference>
<dbReference type="HAMAP" id="MF_00103">
    <property type="entry name" value="Fapy_DNA_glycosyl"/>
    <property type="match status" value="1"/>
</dbReference>
<dbReference type="InterPro" id="IPR015886">
    <property type="entry name" value="H2TH_FPG"/>
</dbReference>
<keyword evidence="19" id="KW-1185">Reference proteome</keyword>
<dbReference type="Pfam" id="PF06827">
    <property type="entry name" value="zf-FPG_IleRS"/>
    <property type="match status" value="1"/>
</dbReference>
<evidence type="ECO:0000256" key="5">
    <source>
        <dbReference type="ARBA" id="ARBA00022763"/>
    </source>
</evidence>
<dbReference type="GO" id="GO:0140078">
    <property type="term" value="F:class I DNA-(apurinic or apyrimidinic site) endonuclease activity"/>
    <property type="evidence" value="ECO:0007669"/>
    <property type="project" value="UniProtKB-EC"/>
</dbReference>
<keyword evidence="9 15" id="KW-0238">DNA-binding</keyword>
<keyword evidence="7 15" id="KW-0378">Hydrolase</keyword>
<dbReference type="SUPFAM" id="SSF81624">
    <property type="entry name" value="N-terminal domain of MutM-like DNA repair proteins"/>
    <property type="match status" value="1"/>
</dbReference>
<comment type="subunit">
    <text evidence="3 15">Monomer.</text>
</comment>
<dbReference type="InterPro" id="IPR035937">
    <property type="entry name" value="FPG_N"/>
</dbReference>
<dbReference type="InterPro" id="IPR010663">
    <property type="entry name" value="Znf_FPG/IleRS"/>
</dbReference>
<dbReference type="InterPro" id="IPR015887">
    <property type="entry name" value="DNA_glyclase_Znf_dom_DNA_BS"/>
</dbReference>
<evidence type="ECO:0000256" key="6">
    <source>
        <dbReference type="ARBA" id="ARBA00022771"/>
    </source>
</evidence>
<gene>
    <name evidence="15 18" type="primary">mutM</name>
    <name evidence="15" type="synonym">fpg</name>
    <name evidence="18" type="ORF">H1S06_14515</name>
</gene>
<dbReference type="PROSITE" id="PS01242">
    <property type="entry name" value="ZF_FPG_1"/>
    <property type="match status" value="1"/>
</dbReference>
<feature type="domain" description="FPG-type" evidence="16">
    <location>
        <begin position="236"/>
        <end position="270"/>
    </location>
</feature>
<dbReference type="PANTHER" id="PTHR22993">
    <property type="entry name" value="FORMAMIDOPYRIMIDINE-DNA GLYCOSYLASE"/>
    <property type="match status" value="1"/>
</dbReference>
<dbReference type="RefSeq" id="WP_181741478.1">
    <property type="nucleotide sequence ID" value="NZ_JACEMT010000055.1"/>
</dbReference>
<evidence type="ECO:0000256" key="2">
    <source>
        <dbReference type="ARBA" id="ARBA00009409"/>
    </source>
</evidence>
<evidence type="ECO:0000259" key="17">
    <source>
        <dbReference type="PROSITE" id="PS51068"/>
    </source>
</evidence>
<dbReference type="CDD" id="cd08966">
    <property type="entry name" value="EcFpg-like_N"/>
    <property type="match status" value="1"/>
</dbReference>
<dbReference type="FunFam" id="1.10.8.50:FF:000003">
    <property type="entry name" value="Formamidopyrimidine-DNA glycosylase"/>
    <property type="match status" value="1"/>
</dbReference>
<dbReference type="NCBIfam" id="NF002211">
    <property type="entry name" value="PRK01103.1"/>
    <property type="match status" value="1"/>
</dbReference>
<dbReference type="SUPFAM" id="SSF57716">
    <property type="entry name" value="Glucocorticoid receptor-like (DNA-binding domain)"/>
    <property type="match status" value="1"/>
</dbReference>
<feature type="binding site" evidence="15">
    <location>
        <position position="91"/>
    </location>
    <ligand>
        <name>DNA</name>
        <dbReference type="ChEBI" id="CHEBI:16991"/>
    </ligand>
</feature>
<dbReference type="Gene3D" id="3.20.190.10">
    <property type="entry name" value="MutM-like, N-terminal"/>
    <property type="match status" value="1"/>
</dbReference>
<accession>A0A7W1X0H0</accession>
<dbReference type="Pfam" id="PF01149">
    <property type="entry name" value="Fapy_DNA_glyco"/>
    <property type="match status" value="1"/>
</dbReference>
<reference evidence="18 19" key="1">
    <citation type="submission" date="2020-07" db="EMBL/GenBank/DDBJ databases">
        <title>Bacterium isolated from marien macroalgae.</title>
        <authorList>
            <person name="Zhu K."/>
            <person name="Lu D."/>
            <person name="Du Z."/>
        </authorList>
    </citation>
    <scope>NUCLEOTIDE SEQUENCE [LARGE SCALE GENOMIC DNA]</scope>
    <source>
        <strain evidence="18 19">3-1745</strain>
    </source>
</reference>
<dbReference type="Proteomes" id="UP000538931">
    <property type="component" value="Unassembled WGS sequence"/>
</dbReference>
<proteinExistence type="inferred from homology"/>
<feature type="binding site" evidence="15">
    <location>
        <position position="110"/>
    </location>
    <ligand>
        <name>DNA</name>
        <dbReference type="ChEBI" id="CHEBI:16991"/>
    </ligand>
</feature>
<evidence type="ECO:0000256" key="14">
    <source>
        <dbReference type="ARBA" id="ARBA00044632"/>
    </source>
</evidence>
<dbReference type="FunFam" id="3.20.190.10:FF:000001">
    <property type="entry name" value="Formamidopyrimidine-DNA glycosylase"/>
    <property type="match status" value="1"/>
</dbReference>
<evidence type="ECO:0000313" key="18">
    <source>
        <dbReference type="EMBL" id="MBA4503567.1"/>
    </source>
</evidence>
<keyword evidence="10 15" id="KW-0234">DNA repair</keyword>